<feature type="chain" id="PRO_5028891222" evidence="3">
    <location>
        <begin position="30"/>
        <end position="1298"/>
    </location>
</feature>
<evidence type="ECO:0000256" key="3">
    <source>
        <dbReference type="SAM" id="SignalP"/>
    </source>
</evidence>
<feature type="domain" description="Trimeric autotransporter adhesin YadA-like head" evidence="4">
    <location>
        <begin position="299"/>
        <end position="319"/>
    </location>
</feature>
<dbReference type="Gene3D" id="6.10.250.2030">
    <property type="match status" value="1"/>
</dbReference>
<feature type="domain" description="Trimeric autotransporter adhesin YadA-like head" evidence="4">
    <location>
        <begin position="212"/>
        <end position="238"/>
    </location>
</feature>
<dbReference type="GO" id="GO:0015031">
    <property type="term" value="P:protein transport"/>
    <property type="evidence" value="ECO:0007669"/>
    <property type="project" value="UniProtKB-KW"/>
</dbReference>
<evidence type="ECO:0000259" key="5">
    <source>
        <dbReference type="Pfam" id="PF05662"/>
    </source>
</evidence>
<evidence type="ECO:0000256" key="1">
    <source>
        <dbReference type="ARBA" id="ARBA00022448"/>
    </source>
</evidence>
<feature type="domain" description="Trimeric autotransporter adhesin YadA-like head" evidence="4">
    <location>
        <begin position="57"/>
        <end position="82"/>
    </location>
</feature>
<organism evidence="6 7">
    <name type="scientific">Sandaracinobacteroides saxicola</name>
    <dbReference type="NCBI Taxonomy" id="2759707"/>
    <lineage>
        <taxon>Bacteria</taxon>
        <taxon>Pseudomonadati</taxon>
        <taxon>Pseudomonadota</taxon>
        <taxon>Alphaproteobacteria</taxon>
        <taxon>Sphingomonadales</taxon>
        <taxon>Sphingosinicellaceae</taxon>
        <taxon>Sandaracinobacteroides</taxon>
    </lineage>
</organism>
<keyword evidence="2" id="KW-0653">Protein transport</keyword>
<dbReference type="InterPro" id="IPR045584">
    <property type="entry name" value="Pilin-like"/>
</dbReference>
<feature type="domain" description="Trimeric autotransporter adhesin YadA-like stalk" evidence="5">
    <location>
        <begin position="732"/>
        <end position="769"/>
    </location>
</feature>
<feature type="domain" description="Trimeric autotransporter adhesin YadA-like stalk" evidence="5">
    <location>
        <begin position="1000"/>
        <end position="1032"/>
    </location>
</feature>
<dbReference type="InterPro" id="IPR011049">
    <property type="entry name" value="Serralysin-like_metalloprot_C"/>
</dbReference>
<gene>
    <name evidence="6" type="ORF">H3309_12370</name>
</gene>
<dbReference type="Gene3D" id="1.20.5.170">
    <property type="match status" value="5"/>
</dbReference>
<dbReference type="Proteomes" id="UP000515292">
    <property type="component" value="Chromosome"/>
</dbReference>
<name>A0A7G5IFL3_9SPHN</name>
<dbReference type="Pfam" id="PF05658">
    <property type="entry name" value="YadA_head"/>
    <property type="match status" value="4"/>
</dbReference>
<dbReference type="InterPro" id="IPR008640">
    <property type="entry name" value="Adhesin_Head_dom"/>
</dbReference>
<dbReference type="RefSeq" id="WP_182295000.1">
    <property type="nucleotide sequence ID" value="NZ_CP059851.1"/>
</dbReference>
<dbReference type="Gene3D" id="3.30.1300.30">
    <property type="entry name" value="GSPII I/J protein-like"/>
    <property type="match status" value="1"/>
</dbReference>
<evidence type="ECO:0000313" key="7">
    <source>
        <dbReference type="Proteomes" id="UP000515292"/>
    </source>
</evidence>
<protein>
    <submittedName>
        <fullName evidence="6">Uncharacterized protein</fullName>
    </submittedName>
</protein>
<evidence type="ECO:0000313" key="6">
    <source>
        <dbReference type="EMBL" id="QMW22155.1"/>
    </source>
</evidence>
<dbReference type="SUPFAM" id="SSF54523">
    <property type="entry name" value="Pili subunits"/>
    <property type="match status" value="1"/>
</dbReference>
<keyword evidence="3" id="KW-0732">Signal</keyword>
<evidence type="ECO:0000259" key="4">
    <source>
        <dbReference type="Pfam" id="PF05658"/>
    </source>
</evidence>
<dbReference type="SUPFAM" id="SSF101967">
    <property type="entry name" value="Adhesin YadA, collagen-binding domain"/>
    <property type="match status" value="4"/>
</dbReference>
<reference evidence="6 7" key="1">
    <citation type="submission" date="2020-07" db="EMBL/GenBank/DDBJ databases">
        <title>Complete genome sequence for Sandaracinobacter sp. M6.</title>
        <authorList>
            <person name="Tang Y."/>
            <person name="Liu Q."/>
            <person name="Guo Z."/>
            <person name="Lei P."/>
            <person name="Huang B."/>
        </authorList>
    </citation>
    <scope>NUCLEOTIDE SEQUENCE [LARGE SCALE GENOMIC DNA]</scope>
    <source>
        <strain evidence="6 7">M6</strain>
    </source>
</reference>
<feature type="domain" description="Trimeric autotransporter adhesin YadA-like head" evidence="4">
    <location>
        <begin position="326"/>
        <end position="352"/>
    </location>
</feature>
<accession>A0A7G5IFL3</accession>
<dbReference type="Gene3D" id="6.10.250.2040">
    <property type="match status" value="2"/>
</dbReference>
<evidence type="ECO:0000256" key="2">
    <source>
        <dbReference type="ARBA" id="ARBA00022927"/>
    </source>
</evidence>
<dbReference type="Gene3D" id="2.150.10.10">
    <property type="entry name" value="Serralysin-like metalloprotease, C-terminal"/>
    <property type="match status" value="5"/>
</dbReference>
<feature type="domain" description="Trimeric autotransporter adhesin YadA-like stalk" evidence="5">
    <location>
        <begin position="686"/>
        <end position="716"/>
    </location>
</feature>
<feature type="domain" description="Trimeric autotransporter adhesin YadA-like stalk" evidence="5">
    <location>
        <begin position="121"/>
        <end position="159"/>
    </location>
</feature>
<dbReference type="GO" id="GO:0019867">
    <property type="term" value="C:outer membrane"/>
    <property type="evidence" value="ECO:0007669"/>
    <property type="project" value="InterPro"/>
</dbReference>
<feature type="domain" description="Trimeric autotransporter adhesin YadA-like stalk" evidence="5">
    <location>
        <begin position="859"/>
        <end position="892"/>
    </location>
</feature>
<feature type="domain" description="Trimeric autotransporter adhesin YadA-like stalk" evidence="5">
    <location>
        <begin position="1047"/>
        <end position="1084"/>
    </location>
</feature>
<feature type="domain" description="Trimeric autotransporter adhesin YadA-like stalk" evidence="5">
    <location>
        <begin position="495"/>
        <end position="515"/>
    </location>
</feature>
<proteinExistence type="predicted"/>
<dbReference type="EMBL" id="CP059851">
    <property type="protein sequence ID" value="QMW22155.1"/>
    <property type="molecule type" value="Genomic_DNA"/>
</dbReference>
<keyword evidence="1" id="KW-0813">Transport</keyword>
<dbReference type="KEGG" id="sand:H3309_12370"/>
<sequence length="1298" mass="122422">MIKHSLATLLPATGRAVLLAGVATASLHAQVITAPADGAYQSNTNGQVAAGSNASSTGANAVAVGANAIASVAGSVALGSGSTTGAASSTAGNAALGIANNAGTAFSVVSIGGAAGQRQLQQLAAGQVSATSTDAVNGSQLFSVQRNVSLLGQNLATVLGGGASYTDSTGILTAPTYTILGGTTSSVGGAFTLINNNLRYFRVNSSGADAQAVGGQSVAIGSNARALTTGAIAMGNNAQARDGAGVAIGVNSTAINTGGGQAFGVAIGQNANANTSAGRGASPVAIGIEAKATGAGSQTAIGDQAVASGLNAVAIGGQAFSAGVRASGDNSTAIGQSAFAASTGAVAMGLNATVRTGSAGGIAFGNNTLVDANAGGGTAFGSNTRVGTASTGSAAIGGDARVGANAAGASAIGGGAQIADGAARSIAIGNGARVVAGAVDGLALGTNALVQVSGGAAIGLGSDTGTTAPSIPGFLTNQAAPANFISFGNAGLKRRLSNLADGGAPDDAVTVAQLTVENMGRNALGNAISTHLGGGATYDPLTGQIASPSFTVQGGNFSNVGAALAALDTAATTETNARNTLGNAITTHLGGGATYDPVTGQIAPPSYTVQGSSYGDVGSALSAIDTATTGNTTAITNLQTGLGNGTIGLVQQVGGAPGTGNLTVGATTAGTMVDFTGTSGTRTLAGVSAGVTPTDAVNVSQLQAATGNAVQYDDPSKSTITLGGPGGAPVSVTNLAPGAVAPGSTAAVNGGQVSAALTSVANTLGGGAGVDPATGTVTPPSYAVQGNTYNTIGGALTALDGATTNNSNAINALSNNVANGGVGPVRYANPGSPTTPNGGTPTQNLALVGAGAGPVTLDNVAAGELAAGSTQAVNGGQLFAAQQAAAKTGADTAAALGGGATHDPLTGAISAPTYAVQGSSFNNVGDALTALDGATAANTLAIAGNTSAITNLQQAVNAGTVGLVQQTGGAPGAGTITVGAATGGTVVDLTGSGGTRTLAGVTAGVADTDAVNVSQLRTSTANAVQYDDGSKSAITLGGSGAAPVALTNVAAGSVAPGSTAAVNGGQLAATNQALRGVADALGGGSTVDPTTGAVTAPSYAVQGVSYGNVGAAVAALDSGVSSAAGVASAATTAAQQAQATADAALQTAGNSVQYDAGRGSVTLNPGGDAVPMRNVGIGTLPTDAVNVGQLNASAAQTLSQANAYTDQALSRVSFDLARMDRKIDAAAASSNALAGLPQVIVPGMGMIAVALGGRGDVNAVAAGFSKAFDDGRTIFKAGATWESFTRKVGYSVGLGYQF</sequence>
<feature type="domain" description="Trimeric autotransporter adhesin YadA-like stalk" evidence="5">
    <location>
        <begin position="1174"/>
        <end position="1207"/>
    </location>
</feature>
<keyword evidence="7" id="KW-1185">Reference proteome</keyword>
<feature type="signal peptide" evidence="3">
    <location>
        <begin position="1"/>
        <end position="29"/>
    </location>
</feature>
<dbReference type="InterPro" id="IPR008635">
    <property type="entry name" value="Coiled_stalk_dom"/>
</dbReference>
<dbReference type="Pfam" id="PF05662">
    <property type="entry name" value="YadA_stalk"/>
    <property type="match status" value="8"/>
</dbReference>
<dbReference type="CDD" id="cd12820">
    <property type="entry name" value="LbR_YadA-like"/>
    <property type="match status" value="1"/>
</dbReference>